<feature type="region of interest" description="Disordered" evidence="1">
    <location>
        <begin position="37"/>
        <end position="68"/>
    </location>
</feature>
<keyword evidence="4" id="KW-1185">Reference proteome</keyword>
<dbReference type="AlphaFoldDB" id="A0AAV1KHL2"/>
<organism evidence="3 4">
    <name type="scientific">Parnassius mnemosyne</name>
    <name type="common">clouded apollo</name>
    <dbReference type="NCBI Taxonomy" id="213953"/>
    <lineage>
        <taxon>Eukaryota</taxon>
        <taxon>Metazoa</taxon>
        <taxon>Ecdysozoa</taxon>
        <taxon>Arthropoda</taxon>
        <taxon>Hexapoda</taxon>
        <taxon>Insecta</taxon>
        <taxon>Pterygota</taxon>
        <taxon>Neoptera</taxon>
        <taxon>Endopterygota</taxon>
        <taxon>Lepidoptera</taxon>
        <taxon>Glossata</taxon>
        <taxon>Ditrysia</taxon>
        <taxon>Papilionoidea</taxon>
        <taxon>Papilionidae</taxon>
        <taxon>Parnassiinae</taxon>
        <taxon>Parnassini</taxon>
        <taxon>Parnassius</taxon>
        <taxon>Driopa</taxon>
    </lineage>
</organism>
<dbReference type="EMBL" id="CAVLGL010000035">
    <property type="protein sequence ID" value="CAK1582300.1"/>
    <property type="molecule type" value="Genomic_DNA"/>
</dbReference>
<evidence type="ECO:0000256" key="1">
    <source>
        <dbReference type="SAM" id="MobiDB-lite"/>
    </source>
</evidence>
<reference evidence="3 4" key="1">
    <citation type="submission" date="2023-11" db="EMBL/GenBank/DDBJ databases">
        <authorList>
            <person name="Hedman E."/>
            <person name="Englund M."/>
            <person name="Stromberg M."/>
            <person name="Nyberg Akerstrom W."/>
            <person name="Nylinder S."/>
            <person name="Jareborg N."/>
            <person name="Kallberg Y."/>
            <person name="Kronander E."/>
        </authorList>
    </citation>
    <scope>NUCLEOTIDE SEQUENCE [LARGE SCALE GENOMIC DNA]</scope>
</reference>
<dbReference type="Proteomes" id="UP001314205">
    <property type="component" value="Unassembled WGS sequence"/>
</dbReference>
<keyword evidence="2" id="KW-0732">Signal</keyword>
<accession>A0AAV1KHL2</accession>
<sequence>MVFYVFVLVLSGQAKWSMNGYTGDKINCHGDKINGHGGDKIHGPGEKDNGYDGKMNGHHKKNAHGPVSNRIMVNGEAHDAELKKFKNHGVDLQTPKIPKKVALKT</sequence>
<protein>
    <submittedName>
        <fullName evidence="3">Uncharacterized protein</fullName>
    </submittedName>
</protein>
<proteinExistence type="predicted"/>
<feature type="chain" id="PRO_5043796683" evidence="2">
    <location>
        <begin position="17"/>
        <end position="105"/>
    </location>
</feature>
<comment type="caution">
    <text evidence="3">The sequence shown here is derived from an EMBL/GenBank/DDBJ whole genome shotgun (WGS) entry which is preliminary data.</text>
</comment>
<gene>
    <name evidence="3" type="ORF">PARMNEM_LOCUS3850</name>
</gene>
<evidence type="ECO:0000256" key="2">
    <source>
        <dbReference type="SAM" id="SignalP"/>
    </source>
</evidence>
<name>A0AAV1KHL2_9NEOP</name>
<feature type="compositionally biased region" description="Basic and acidic residues" evidence="1">
    <location>
        <begin position="37"/>
        <end position="51"/>
    </location>
</feature>
<feature type="signal peptide" evidence="2">
    <location>
        <begin position="1"/>
        <end position="16"/>
    </location>
</feature>
<evidence type="ECO:0000313" key="3">
    <source>
        <dbReference type="EMBL" id="CAK1582300.1"/>
    </source>
</evidence>
<evidence type="ECO:0000313" key="4">
    <source>
        <dbReference type="Proteomes" id="UP001314205"/>
    </source>
</evidence>